<protein>
    <submittedName>
        <fullName evidence="1">Uncharacterized protein</fullName>
    </submittedName>
</protein>
<evidence type="ECO:0000313" key="1">
    <source>
        <dbReference type="EMBL" id="EYB94338.1"/>
    </source>
</evidence>
<keyword evidence="2" id="KW-1185">Reference proteome</keyword>
<gene>
    <name evidence="1" type="primary">Acey_s0173.g430</name>
    <name evidence="1" type="ORF">Y032_0173g430</name>
</gene>
<name>A0A016SUD0_9BILA</name>
<proteinExistence type="predicted"/>
<dbReference type="AlphaFoldDB" id="A0A016SUD0"/>
<organism evidence="1 2">
    <name type="scientific">Ancylostoma ceylanicum</name>
    <dbReference type="NCBI Taxonomy" id="53326"/>
    <lineage>
        <taxon>Eukaryota</taxon>
        <taxon>Metazoa</taxon>
        <taxon>Ecdysozoa</taxon>
        <taxon>Nematoda</taxon>
        <taxon>Chromadorea</taxon>
        <taxon>Rhabditida</taxon>
        <taxon>Rhabditina</taxon>
        <taxon>Rhabditomorpha</taxon>
        <taxon>Strongyloidea</taxon>
        <taxon>Ancylostomatidae</taxon>
        <taxon>Ancylostomatinae</taxon>
        <taxon>Ancylostoma</taxon>
    </lineage>
</organism>
<comment type="caution">
    <text evidence="1">The sequence shown here is derived from an EMBL/GenBank/DDBJ whole genome shotgun (WGS) entry which is preliminary data.</text>
</comment>
<dbReference type="Proteomes" id="UP000024635">
    <property type="component" value="Unassembled WGS sequence"/>
</dbReference>
<accession>A0A016SUD0</accession>
<reference evidence="2" key="1">
    <citation type="journal article" date="2015" name="Nat. Genet.">
        <title>The genome and transcriptome of the zoonotic hookworm Ancylostoma ceylanicum identify infection-specific gene families.</title>
        <authorList>
            <person name="Schwarz E.M."/>
            <person name="Hu Y."/>
            <person name="Antoshechkin I."/>
            <person name="Miller M.M."/>
            <person name="Sternberg P.W."/>
            <person name="Aroian R.V."/>
        </authorList>
    </citation>
    <scope>NUCLEOTIDE SEQUENCE</scope>
    <source>
        <strain evidence="2">HY135</strain>
    </source>
</reference>
<dbReference type="EMBL" id="JARK01001509">
    <property type="protein sequence ID" value="EYB94338.1"/>
    <property type="molecule type" value="Genomic_DNA"/>
</dbReference>
<evidence type="ECO:0000313" key="2">
    <source>
        <dbReference type="Proteomes" id="UP000024635"/>
    </source>
</evidence>
<sequence>MSAPMLNFETTPQDLCFHYINYSKKDGSSNYSIISMSTFRYRVKKNELWNGMRTSCKQESRRLPGTGDNCFICLGNSVELGVKGEPGKLCYSGCVVSFER</sequence>